<comment type="caution">
    <text evidence="1">The sequence shown here is derived from an EMBL/GenBank/DDBJ whole genome shotgun (WGS) entry which is preliminary data.</text>
</comment>
<accession>A0A917TGK4</accession>
<keyword evidence="2" id="KW-1185">Reference proteome</keyword>
<protein>
    <submittedName>
        <fullName evidence="1">Uncharacterized protein</fullName>
    </submittedName>
</protein>
<dbReference type="Proteomes" id="UP000642070">
    <property type="component" value="Unassembled WGS sequence"/>
</dbReference>
<evidence type="ECO:0000313" key="2">
    <source>
        <dbReference type="Proteomes" id="UP000642070"/>
    </source>
</evidence>
<reference evidence="1" key="1">
    <citation type="journal article" date="2014" name="Int. J. Syst. Evol. Microbiol.">
        <title>Complete genome sequence of Corynebacterium casei LMG S-19264T (=DSM 44701T), isolated from a smear-ripened cheese.</title>
        <authorList>
            <consortium name="US DOE Joint Genome Institute (JGI-PGF)"/>
            <person name="Walter F."/>
            <person name="Albersmeier A."/>
            <person name="Kalinowski J."/>
            <person name="Ruckert C."/>
        </authorList>
    </citation>
    <scope>NUCLEOTIDE SEQUENCE</scope>
    <source>
        <strain evidence="1">JCM 19831</strain>
    </source>
</reference>
<dbReference type="AlphaFoldDB" id="A0A917TGK4"/>
<sequence length="154" mass="15657">MNATDAPDPATTSSPADLAALRAEAARLFAAHDAMAAEHAAKVRTRTEERTAAFAADRAAAAAEDGAYEALDQAEAAHRADPTDPGLAAAVRTAEAAWETARVEADAAARAARDVAARQASEVGAETEALLELGAQARAVQDAAYFTASPASTP</sequence>
<dbReference type="RefSeq" id="WP_190249940.1">
    <property type="nucleotide sequence ID" value="NZ_BMPI01000010.1"/>
</dbReference>
<proteinExistence type="predicted"/>
<reference evidence="1" key="2">
    <citation type="submission" date="2020-09" db="EMBL/GenBank/DDBJ databases">
        <authorList>
            <person name="Sun Q."/>
            <person name="Ohkuma M."/>
        </authorList>
    </citation>
    <scope>NUCLEOTIDE SEQUENCE</scope>
    <source>
        <strain evidence="1">JCM 19831</strain>
    </source>
</reference>
<gene>
    <name evidence="1" type="ORF">GCM10007977_024880</name>
</gene>
<dbReference type="EMBL" id="BMPI01000010">
    <property type="protein sequence ID" value="GGM22725.1"/>
    <property type="molecule type" value="Genomic_DNA"/>
</dbReference>
<organism evidence="1 2">
    <name type="scientific">Dactylosporangium sucinum</name>
    <dbReference type="NCBI Taxonomy" id="1424081"/>
    <lineage>
        <taxon>Bacteria</taxon>
        <taxon>Bacillati</taxon>
        <taxon>Actinomycetota</taxon>
        <taxon>Actinomycetes</taxon>
        <taxon>Micromonosporales</taxon>
        <taxon>Micromonosporaceae</taxon>
        <taxon>Dactylosporangium</taxon>
    </lineage>
</organism>
<name>A0A917TGK4_9ACTN</name>
<evidence type="ECO:0000313" key="1">
    <source>
        <dbReference type="EMBL" id="GGM22725.1"/>
    </source>
</evidence>